<reference evidence="6 7" key="1">
    <citation type="submission" date="2018-03" db="EMBL/GenBank/DDBJ databases">
        <title>Draft genome of Nitrosomonas supralitoralis APG5.</title>
        <authorList>
            <person name="Urakawa H."/>
            <person name="Lopez J.V."/>
        </authorList>
    </citation>
    <scope>NUCLEOTIDE SEQUENCE [LARGE SCALE GENOMIC DNA]</scope>
    <source>
        <strain evidence="6 7">APG5</strain>
    </source>
</reference>
<keyword evidence="7" id="KW-1185">Reference proteome</keyword>
<dbReference type="AlphaFoldDB" id="A0A2P7NZI6"/>
<dbReference type="PANTHER" id="PTHR44757:SF2">
    <property type="entry name" value="BIOFILM ARCHITECTURE MAINTENANCE PROTEIN MBAA"/>
    <property type="match status" value="1"/>
</dbReference>
<feature type="domain" description="PAS" evidence="2">
    <location>
        <begin position="296"/>
        <end position="335"/>
    </location>
</feature>
<dbReference type="PROSITE" id="PS50112">
    <property type="entry name" value="PAS"/>
    <property type="match status" value="2"/>
</dbReference>
<protein>
    <recommendedName>
        <fullName evidence="8">PAS domain S-box-containing protein/diguanylate cyclase (GGDEF) domain-containing protein</fullName>
    </recommendedName>
</protein>
<dbReference type="GO" id="GO:0006355">
    <property type="term" value="P:regulation of DNA-templated transcription"/>
    <property type="evidence" value="ECO:0007669"/>
    <property type="project" value="InterPro"/>
</dbReference>
<dbReference type="NCBIfam" id="TIGR00229">
    <property type="entry name" value="sensory_box"/>
    <property type="match status" value="2"/>
</dbReference>
<dbReference type="SUPFAM" id="SSF141868">
    <property type="entry name" value="EAL domain-like"/>
    <property type="match status" value="1"/>
</dbReference>
<dbReference type="InterPro" id="IPR029787">
    <property type="entry name" value="Nucleotide_cyclase"/>
</dbReference>
<dbReference type="SMART" id="SM00052">
    <property type="entry name" value="EAL"/>
    <property type="match status" value="1"/>
</dbReference>
<name>A0A2P7NZI6_9PROT</name>
<evidence type="ECO:0000313" key="6">
    <source>
        <dbReference type="EMBL" id="PSJ18881.1"/>
    </source>
</evidence>
<feature type="domain" description="GGDEF" evidence="5">
    <location>
        <begin position="446"/>
        <end position="581"/>
    </location>
</feature>
<organism evidence="6 7">
    <name type="scientific">Nitrosomonas supralitoralis</name>
    <dbReference type="NCBI Taxonomy" id="2116706"/>
    <lineage>
        <taxon>Bacteria</taxon>
        <taxon>Pseudomonadati</taxon>
        <taxon>Pseudomonadota</taxon>
        <taxon>Betaproteobacteria</taxon>
        <taxon>Nitrosomonadales</taxon>
        <taxon>Nitrosomonadaceae</taxon>
        <taxon>Nitrosomonas</taxon>
    </lineage>
</organism>
<feature type="domain" description="PAS" evidence="2">
    <location>
        <begin position="38"/>
        <end position="91"/>
    </location>
</feature>
<dbReference type="PROSITE" id="PS50883">
    <property type="entry name" value="EAL"/>
    <property type="match status" value="1"/>
</dbReference>
<evidence type="ECO:0000256" key="1">
    <source>
        <dbReference type="SAM" id="MobiDB-lite"/>
    </source>
</evidence>
<accession>A0A2P7NZI6</accession>
<dbReference type="InterPro" id="IPR043128">
    <property type="entry name" value="Rev_trsase/Diguanyl_cyclase"/>
</dbReference>
<feature type="domain" description="PAC" evidence="3">
    <location>
        <begin position="112"/>
        <end position="164"/>
    </location>
</feature>
<evidence type="ECO:0000259" key="3">
    <source>
        <dbReference type="PROSITE" id="PS50113"/>
    </source>
</evidence>
<evidence type="ECO:0000259" key="5">
    <source>
        <dbReference type="PROSITE" id="PS50887"/>
    </source>
</evidence>
<evidence type="ECO:0000313" key="7">
    <source>
        <dbReference type="Proteomes" id="UP000241912"/>
    </source>
</evidence>
<dbReference type="SUPFAM" id="SSF55785">
    <property type="entry name" value="PYP-like sensor domain (PAS domain)"/>
    <property type="match status" value="3"/>
</dbReference>
<dbReference type="SMART" id="SM00086">
    <property type="entry name" value="PAC"/>
    <property type="match status" value="3"/>
</dbReference>
<dbReference type="SUPFAM" id="SSF55073">
    <property type="entry name" value="Nucleotide cyclase"/>
    <property type="match status" value="1"/>
</dbReference>
<dbReference type="PROSITE" id="PS50887">
    <property type="entry name" value="GGDEF"/>
    <property type="match status" value="1"/>
</dbReference>
<feature type="domain" description="EAL" evidence="4">
    <location>
        <begin position="590"/>
        <end position="843"/>
    </location>
</feature>
<dbReference type="CDD" id="cd00130">
    <property type="entry name" value="PAS"/>
    <property type="match status" value="3"/>
</dbReference>
<dbReference type="PROSITE" id="PS50113">
    <property type="entry name" value="PAC"/>
    <property type="match status" value="1"/>
</dbReference>
<sequence length="848" mass="97021">MSSENITKPTLLKKTAATSAESHTNSATSNTEISMKNTMVELKTLTNQVVSYTYMKDRMGRYTYVNESAQDLFGIPPEHIIGQSDHHFFDLKTSDQLKHNDNLVLEFGETVKQEERVIIKSTGAMRIYQSIKKPIRDDQGQITGLYGISTDITQFRQTEDTLNQIIKHLSLARHASGVGIWIWDIVQDKLVWDDQMFVLYGISKDNFRGVYKDWSSAVYTDDLQRAEKEIQMALCGEKKLDTVFRVCWPDGTIHNIHVIATVIPDASGKPLHMVGTNSDITSHMQSDDFMSLTSAIYQSSGEAIMVTDENNIIRHVNPAFTHMTGYELSDVMGKSPRILNSGRHDKNFYQEMWQTIMRTDHWQGEIWERHKDDIIYARWLSISVIRHPNGDIYCYVAQFSDITEKKQYDELILTQANYDQLTGLPNRNLFKDRLAQEIKKSHRNKLPLALCLLDLDHFKEINDTLGHAAGDELLKKAANRIKSCMREIDTVARLGGDEFIVILPEINNKLCIEIVAQHIIQELGKPFQFNQNETLYHISTSIGIVVFPEDGADMESLMKHADQAMYVAKQQGRGRYCYFTAAMQQKVNEKMTLMRDLREALTRNELHVYYQPILKLTDHRIVKAEALLRWKHPQRGMINPASFIPLAEESGLIHEIGDWVFDQVIVHIQKWHEQFGHIIQVSVNKSPAQFKHANKQLWSEKLTRLKLPGNCINVEITEGLLLKDTAEIKDCLLEFHNNGIDVSIDDFGTGFSSLSYLKAFDIDYLKIDRSFISNLTKNTTDPALVEAIILMAQKLNIKTIAEGVETREQQDLLIELGCDYAQGHFYSLPLPENEFEKLINCIPSMKVG</sequence>
<dbReference type="InterPro" id="IPR000160">
    <property type="entry name" value="GGDEF_dom"/>
</dbReference>
<dbReference type="SMART" id="SM00267">
    <property type="entry name" value="GGDEF"/>
    <property type="match status" value="1"/>
</dbReference>
<dbReference type="InterPro" id="IPR001610">
    <property type="entry name" value="PAC"/>
</dbReference>
<dbReference type="Gene3D" id="3.20.20.450">
    <property type="entry name" value="EAL domain"/>
    <property type="match status" value="1"/>
</dbReference>
<dbReference type="Pfam" id="PF08448">
    <property type="entry name" value="PAS_4"/>
    <property type="match status" value="1"/>
</dbReference>
<dbReference type="Gene3D" id="2.10.70.100">
    <property type="match status" value="1"/>
</dbReference>
<dbReference type="FunFam" id="3.30.70.270:FF:000001">
    <property type="entry name" value="Diguanylate cyclase domain protein"/>
    <property type="match status" value="1"/>
</dbReference>
<dbReference type="InterPro" id="IPR035919">
    <property type="entry name" value="EAL_sf"/>
</dbReference>
<dbReference type="InterPro" id="IPR001633">
    <property type="entry name" value="EAL_dom"/>
</dbReference>
<dbReference type="Gene3D" id="3.30.70.270">
    <property type="match status" value="1"/>
</dbReference>
<dbReference type="PANTHER" id="PTHR44757">
    <property type="entry name" value="DIGUANYLATE CYCLASE DGCP"/>
    <property type="match status" value="1"/>
</dbReference>
<dbReference type="Pfam" id="PF00990">
    <property type="entry name" value="GGDEF"/>
    <property type="match status" value="1"/>
</dbReference>
<dbReference type="Proteomes" id="UP000241912">
    <property type="component" value="Unassembled WGS sequence"/>
</dbReference>
<feature type="compositionally biased region" description="Polar residues" evidence="1">
    <location>
        <begin position="19"/>
        <end position="32"/>
    </location>
</feature>
<dbReference type="InterPro" id="IPR013655">
    <property type="entry name" value="PAS_fold_3"/>
</dbReference>
<comment type="caution">
    <text evidence="6">The sequence shown here is derived from an EMBL/GenBank/DDBJ whole genome shotgun (WGS) entry which is preliminary data.</text>
</comment>
<evidence type="ECO:0000259" key="2">
    <source>
        <dbReference type="PROSITE" id="PS50112"/>
    </source>
</evidence>
<dbReference type="InterPro" id="IPR052155">
    <property type="entry name" value="Biofilm_reg_signaling"/>
</dbReference>
<feature type="compositionally biased region" description="Low complexity" evidence="1">
    <location>
        <begin position="7"/>
        <end position="18"/>
    </location>
</feature>
<dbReference type="InterPro" id="IPR000014">
    <property type="entry name" value="PAS"/>
</dbReference>
<dbReference type="Pfam" id="PF00989">
    <property type="entry name" value="PAS"/>
    <property type="match status" value="1"/>
</dbReference>
<dbReference type="EMBL" id="PXXU01000001">
    <property type="protein sequence ID" value="PSJ18881.1"/>
    <property type="molecule type" value="Genomic_DNA"/>
</dbReference>
<feature type="region of interest" description="Disordered" evidence="1">
    <location>
        <begin position="1"/>
        <end position="32"/>
    </location>
</feature>
<dbReference type="Gene3D" id="3.30.450.20">
    <property type="entry name" value="PAS domain"/>
    <property type="match status" value="3"/>
</dbReference>
<dbReference type="InterPro" id="IPR000700">
    <property type="entry name" value="PAS-assoc_C"/>
</dbReference>
<dbReference type="OrthoDB" id="9813903at2"/>
<dbReference type="InterPro" id="IPR013656">
    <property type="entry name" value="PAS_4"/>
</dbReference>
<dbReference type="SMART" id="SM00091">
    <property type="entry name" value="PAS"/>
    <property type="match status" value="3"/>
</dbReference>
<dbReference type="NCBIfam" id="TIGR00254">
    <property type="entry name" value="GGDEF"/>
    <property type="match status" value="1"/>
</dbReference>
<proteinExistence type="predicted"/>
<dbReference type="CDD" id="cd01949">
    <property type="entry name" value="GGDEF"/>
    <property type="match status" value="1"/>
</dbReference>
<evidence type="ECO:0000259" key="4">
    <source>
        <dbReference type="PROSITE" id="PS50883"/>
    </source>
</evidence>
<dbReference type="Pfam" id="PF00563">
    <property type="entry name" value="EAL"/>
    <property type="match status" value="1"/>
</dbReference>
<dbReference type="CDD" id="cd01948">
    <property type="entry name" value="EAL"/>
    <property type="match status" value="1"/>
</dbReference>
<dbReference type="InterPro" id="IPR013767">
    <property type="entry name" value="PAS_fold"/>
</dbReference>
<dbReference type="Pfam" id="PF08447">
    <property type="entry name" value="PAS_3"/>
    <property type="match status" value="1"/>
</dbReference>
<evidence type="ECO:0008006" key="8">
    <source>
        <dbReference type="Google" id="ProtNLM"/>
    </source>
</evidence>
<gene>
    <name evidence="6" type="ORF">C7H79_00085</name>
</gene>
<dbReference type="InterPro" id="IPR035965">
    <property type="entry name" value="PAS-like_dom_sf"/>
</dbReference>
<dbReference type="GO" id="GO:0003824">
    <property type="term" value="F:catalytic activity"/>
    <property type="evidence" value="ECO:0007669"/>
    <property type="project" value="UniProtKB-ARBA"/>
</dbReference>